<evidence type="ECO:0000256" key="5">
    <source>
        <dbReference type="PROSITE-ProRule" id="PRU01091"/>
    </source>
</evidence>
<dbReference type="GO" id="GO:0005829">
    <property type="term" value="C:cytosol"/>
    <property type="evidence" value="ECO:0007669"/>
    <property type="project" value="TreeGrafter"/>
</dbReference>
<dbReference type="CDD" id="cd00383">
    <property type="entry name" value="trans_reg_C"/>
    <property type="match status" value="1"/>
</dbReference>
<dbReference type="Pfam" id="PF00072">
    <property type="entry name" value="Response_reg"/>
    <property type="match status" value="1"/>
</dbReference>
<keyword evidence="3 5" id="KW-0238">DNA-binding</keyword>
<evidence type="ECO:0000313" key="8">
    <source>
        <dbReference type="EMBL" id="AEG31570.1"/>
    </source>
</evidence>
<dbReference type="GO" id="GO:0000976">
    <property type="term" value="F:transcription cis-regulatory region binding"/>
    <property type="evidence" value="ECO:0007669"/>
    <property type="project" value="TreeGrafter"/>
</dbReference>
<evidence type="ECO:0000256" key="1">
    <source>
        <dbReference type="ARBA" id="ARBA00022553"/>
    </source>
</evidence>
<dbReference type="InterPro" id="IPR011006">
    <property type="entry name" value="CheY-like_superfamily"/>
</dbReference>
<feature type="modified residue" description="4-aspartylphosphate" evidence="4">
    <location>
        <position position="49"/>
    </location>
</feature>
<proteinExistence type="predicted"/>
<dbReference type="GO" id="GO:0000156">
    <property type="term" value="F:phosphorelay response regulator activity"/>
    <property type="evidence" value="ECO:0007669"/>
    <property type="project" value="TreeGrafter"/>
</dbReference>
<dbReference type="STRING" id="717773.Thicy_0798"/>
<evidence type="ECO:0000256" key="2">
    <source>
        <dbReference type="ARBA" id="ARBA00023012"/>
    </source>
</evidence>
<dbReference type="Proteomes" id="UP000009232">
    <property type="component" value="Chromosome"/>
</dbReference>
<dbReference type="GO" id="GO:0032993">
    <property type="term" value="C:protein-DNA complex"/>
    <property type="evidence" value="ECO:0007669"/>
    <property type="project" value="TreeGrafter"/>
</dbReference>
<gene>
    <name evidence="8" type="ordered locus">Thicy_0798</name>
</gene>
<accession>F6DCI4</accession>
<evidence type="ECO:0000259" key="7">
    <source>
        <dbReference type="PROSITE" id="PS51755"/>
    </source>
</evidence>
<dbReference type="Gene3D" id="1.10.10.10">
    <property type="entry name" value="Winged helix-like DNA-binding domain superfamily/Winged helix DNA-binding domain"/>
    <property type="match status" value="1"/>
</dbReference>
<keyword evidence="1 4" id="KW-0597">Phosphoprotein</keyword>
<dbReference type="InterPro" id="IPR001867">
    <property type="entry name" value="OmpR/PhoB-type_DNA-bd"/>
</dbReference>
<dbReference type="PROSITE" id="PS51755">
    <property type="entry name" value="OMPR_PHOB"/>
    <property type="match status" value="1"/>
</dbReference>
<feature type="domain" description="Response regulatory" evidence="6">
    <location>
        <begin position="1"/>
        <end position="116"/>
    </location>
</feature>
<organism evidence="8 9">
    <name type="scientific">Thiomicrospira cyclica (strain DSM 14477 / JCM 11371 / ALM1)</name>
    <name type="common">Thioalkalimicrobium cyclicum</name>
    <dbReference type="NCBI Taxonomy" id="717773"/>
    <lineage>
        <taxon>Bacteria</taxon>
        <taxon>Pseudomonadati</taxon>
        <taxon>Pseudomonadota</taxon>
        <taxon>Gammaproteobacteria</taxon>
        <taxon>Thiotrichales</taxon>
        <taxon>Piscirickettsiaceae</taxon>
        <taxon>Thiomicrospira</taxon>
    </lineage>
</organism>
<dbReference type="KEGG" id="tcy:Thicy_0798"/>
<evidence type="ECO:0000256" key="3">
    <source>
        <dbReference type="ARBA" id="ARBA00023125"/>
    </source>
</evidence>
<sequence>MLLVEDDPSQLTNLSAALEEAKFDVILATNLDEALAQLTQYPIDILASDIILHGDFDAGFKLANYVRKQYPQLPIIFLSERREAEDVWQGHQLGALDYLAKPLHIPLLIQKLQNLLRITQGRQTTKSEGFAAIVDLKLYLHPTHAKVHWQDQPINLTLTEFEMLFEFAQQPAESLISYADLTKATQGVVERNTINTHICRIRNAFRKQDSSFDHIQNVYGRGYKWRR</sequence>
<dbReference type="SMART" id="SM00862">
    <property type="entry name" value="Trans_reg_C"/>
    <property type="match status" value="1"/>
</dbReference>
<reference evidence="8 9" key="1">
    <citation type="submission" date="2011-05" db="EMBL/GenBank/DDBJ databases">
        <title>Complete sequence of Thioalkalimicrobium cyclicum ALM1.</title>
        <authorList>
            <consortium name="US DOE Joint Genome Institute"/>
            <person name="Lucas S."/>
            <person name="Han J."/>
            <person name="Lapidus A."/>
            <person name="Cheng J.-F."/>
            <person name="Goodwin L."/>
            <person name="Pitluck S."/>
            <person name="Peters L."/>
            <person name="Mikhailova N."/>
            <person name="Davenport K."/>
            <person name="Han C."/>
            <person name="Tapia R."/>
            <person name="Land M."/>
            <person name="Hauser L."/>
            <person name="Kyrpides N."/>
            <person name="Ivanova N."/>
            <person name="Pagani I."/>
            <person name="Kappler U."/>
            <person name="Woyke T."/>
        </authorList>
    </citation>
    <scope>NUCLEOTIDE SEQUENCE [LARGE SCALE GENOMIC DNA]</scope>
    <source>
        <strain evidence="9">DSM 14477 / JCM 11371 / ALM1</strain>
    </source>
</reference>
<dbReference type="eggNOG" id="COG0745">
    <property type="taxonomic scope" value="Bacteria"/>
</dbReference>
<feature type="DNA-binding region" description="OmpR/PhoB-type" evidence="5">
    <location>
        <begin position="128"/>
        <end position="227"/>
    </location>
</feature>
<dbReference type="SMART" id="SM00448">
    <property type="entry name" value="REC"/>
    <property type="match status" value="1"/>
</dbReference>
<dbReference type="CDD" id="cd00156">
    <property type="entry name" value="REC"/>
    <property type="match status" value="1"/>
</dbReference>
<dbReference type="Pfam" id="PF00486">
    <property type="entry name" value="Trans_reg_C"/>
    <property type="match status" value="1"/>
</dbReference>
<dbReference type="InterPro" id="IPR016032">
    <property type="entry name" value="Sig_transdc_resp-reg_C-effctor"/>
</dbReference>
<dbReference type="AlphaFoldDB" id="F6DCI4"/>
<dbReference type="PROSITE" id="PS50110">
    <property type="entry name" value="RESPONSE_REGULATORY"/>
    <property type="match status" value="1"/>
</dbReference>
<dbReference type="GO" id="GO:0006355">
    <property type="term" value="P:regulation of DNA-templated transcription"/>
    <property type="evidence" value="ECO:0007669"/>
    <property type="project" value="InterPro"/>
</dbReference>
<dbReference type="SUPFAM" id="SSF52172">
    <property type="entry name" value="CheY-like"/>
    <property type="match status" value="1"/>
</dbReference>
<dbReference type="InterPro" id="IPR039420">
    <property type="entry name" value="WalR-like"/>
</dbReference>
<feature type="domain" description="OmpR/PhoB-type" evidence="7">
    <location>
        <begin position="128"/>
        <end position="227"/>
    </location>
</feature>
<dbReference type="InterPro" id="IPR001789">
    <property type="entry name" value="Sig_transdc_resp-reg_receiver"/>
</dbReference>
<keyword evidence="2" id="KW-0902">Two-component regulatory system</keyword>
<evidence type="ECO:0000256" key="4">
    <source>
        <dbReference type="PROSITE-ProRule" id="PRU00169"/>
    </source>
</evidence>
<dbReference type="HOGENOM" id="CLU_000445_30_4_6"/>
<dbReference type="Gene3D" id="3.40.50.2300">
    <property type="match status" value="1"/>
</dbReference>
<evidence type="ECO:0000259" key="6">
    <source>
        <dbReference type="PROSITE" id="PS50110"/>
    </source>
</evidence>
<dbReference type="InterPro" id="IPR036388">
    <property type="entry name" value="WH-like_DNA-bd_sf"/>
</dbReference>
<dbReference type="PANTHER" id="PTHR48111:SF40">
    <property type="entry name" value="PHOSPHATE REGULON TRANSCRIPTIONAL REGULATORY PROTEIN PHOB"/>
    <property type="match status" value="1"/>
</dbReference>
<protein>
    <submittedName>
        <fullName evidence="8">Two component transcriptional regulator, winged helix family</fullName>
    </submittedName>
</protein>
<dbReference type="EMBL" id="CP002776">
    <property type="protein sequence ID" value="AEG31570.1"/>
    <property type="molecule type" value="Genomic_DNA"/>
</dbReference>
<dbReference type="SUPFAM" id="SSF46894">
    <property type="entry name" value="C-terminal effector domain of the bipartite response regulators"/>
    <property type="match status" value="1"/>
</dbReference>
<dbReference type="PANTHER" id="PTHR48111">
    <property type="entry name" value="REGULATOR OF RPOS"/>
    <property type="match status" value="1"/>
</dbReference>
<evidence type="ECO:0000313" key="9">
    <source>
        <dbReference type="Proteomes" id="UP000009232"/>
    </source>
</evidence>
<keyword evidence="9" id="KW-1185">Reference proteome</keyword>
<name>F6DCI4_THICA</name>